<sequence>MPTDTPDLTKPTTFAAALDASASANEQPIVGASGDLWAAPARTAKPAITADPPAEWTRLGLLSDDGAAFGNSRDTADIMVWQSLYAARRLTTSLENTLKFSMASWSRASMTFAFAGGTWTGDATTGYTYTPPAPGSEEERAVLLRWVDGTFTGQLYLPRCVVSENEDLSLKRDEGAFLGVTITALGETGVPAWLFDSLDVRFAPAP</sequence>
<evidence type="ECO:0000313" key="2">
    <source>
        <dbReference type="Proteomes" id="UP000431901"/>
    </source>
</evidence>
<evidence type="ECO:0000313" key="1">
    <source>
        <dbReference type="EMBL" id="MXQ67698.1"/>
    </source>
</evidence>
<organism evidence="1 2">
    <name type="scientific">Actinomadura rayongensis</name>
    <dbReference type="NCBI Taxonomy" id="1429076"/>
    <lineage>
        <taxon>Bacteria</taxon>
        <taxon>Bacillati</taxon>
        <taxon>Actinomycetota</taxon>
        <taxon>Actinomycetes</taxon>
        <taxon>Streptosporangiales</taxon>
        <taxon>Thermomonosporaceae</taxon>
        <taxon>Actinomadura</taxon>
    </lineage>
</organism>
<comment type="caution">
    <text evidence="1">The sequence shown here is derived from an EMBL/GenBank/DDBJ whole genome shotgun (WGS) entry which is preliminary data.</text>
</comment>
<evidence type="ECO:0008006" key="3">
    <source>
        <dbReference type="Google" id="ProtNLM"/>
    </source>
</evidence>
<dbReference type="Proteomes" id="UP000431901">
    <property type="component" value="Unassembled WGS sequence"/>
</dbReference>
<dbReference type="Pfam" id="PF25681">
    <property type="entry name" value="Phage_TTP_17"/>
    <property type="match status" value="1"/>
</dbReference>
<proteinExistence type="predicted"/>
<reference evidence="1 2" key="1">
    <citation type="submission" date="2019-12" db="EMBL/GenBank/DDBJ databases">
        <title>Nocardia macrotermitis sp. nov. and Nocardia aurantia sp. nov., isolated from the gut of the fungus growing-termite Macrotermes natalensis.</title>
        <authorList>
            <person name="Christine B."/>
            <person name="Rene B."/>
        </authorList>
    </citation>
    <scope>NUCLEOTIDE SEQUENCE [LARGE SCALE GENOMIC DNA]</scope>
    <source>
        <strain evidence="1 2">DSM 102126</strain>
    </source>
</reference>
<name>A0A6I4WDA4_9ACTN</name>
<dbReference type="InterPro" id="IPR058154">
    <property type="entry name" value="Bxb1_TTP-like"/>
</dbReference>
<keyword evidence="2" id="KW-1185">Reference proteome</keyword>
<protein>
    <recommendedName>
        <fullName evidence="3">Phage tail protein</fullName>
    </recommendedName>
</protein>
<dbReference type="RefSeq" id="WP_161105884.1">
    <property type="nucleotide sequence ID" value="NZ_JBHLYI010000011.1"/>
</dbReference>
<accession>A0A6I4WDA4</accession>
<gene>
    <name evidence="1" type="ORF">GQ466_27135</name>
</gene>
<dbReference type="EMBL" id="WUTW01000008">
    <property type="protein sequence ID" value="MXQ67698.1"/>
    <property type="molecule type" value="Genomic_DNA"/>
</dbReference>
<dbReference type="AlphaFoldDB" id="A0A6I4WDA4"/>